<reference evidence="2" key="2">
    <citation type="submission" date="2020-09" db="EMBL/GenBank/DDBJ databases">
        <authorList>
            <person name="Sun Q."/>
            <person name="Zhou Y."/>
        </authorList>
    </citation>
    <scope>NUCLEOTIDE SEQUENCE</scope>
    <source>
        <strain evidence="2">CGMCC 1.15178</strain>
    </source>
</reference>
<protein>
    <recommendedName>
        <fullName evidence="1">Cthe-2314-like HEPN domain-containing protein</fullName>
    </recommendedName>
</protein>
<name>A0A916Z5B2_9BACL</name>
<dbReference type="RefSeq" id="WP_188993308.1">
    <property type="nucleotide sequence ID" value="NZ_BMHP01000002.1"/>
</dbReference>
<dbReference type="Proteomes" id="UP000612456">
    <property type="component" value="Unassembled WGS sequence"/>
</dbReference>
<sequence length="236" mass="27976">MLRILFDEPPRKSEGKLLKTMEIMERFASMLHGSISKGQDREHKMKKYEIWTLGLIVSLDELEQSQYAARKLADKVTSPSMESMSAEELLNYHRHVYFDKNAFIRLFALLDKLGTLMNELFDLHTERFKVHFSYFTVLRGMRQRNLHTRLGSGLEQLKEQYKEPMGRLRKRRNTEIHYMNSELQDDLQQSYSAYGELHRLENLKERCADLAQGMELIYGTLLLTFDYACNHMRKQI</sequence>
<evidence type="ECO:0000313" key="2">
    <source>
        <dbReference type="EMBL" id="GGD75254.1"/>
    </source>
</evidence>
<accession>A0A916Z5B2</accession>
<reference evidence="2" key="1">
    <citation type="journal article" date="2014" name="Int. J. Syst. Evol. Microbiol.">
        <title>Complete genome sequence of Corynebacterium casei LMG S-19264T (=DSM 44701T), isolated from a smear-ripened cheese.</title>
        <authorList>
            <consortium name="US DOE Joint Genome Institute (JGI-PGF)"/>
            <person name="Walter F."/>
            <person name="Albersmeier A."/>
            <person name="Kalinowski J."/>
            <person name="Ruckert C."/>
        </authorList>
    </citation>
    <scope>NUCLEOTIDE SEQUENCE</scope>
    <source>
        <strain evidence="2">CGMCC 1.15178</strain>
    </source>
</reference>
<dbReference type="InterPro" id="IPR041394">
    <property type="entry name" value="HEPN_Cthe2314"/>
</dbReference>
<gene>
    <name evidence="2" type="ORF">GCM10010911_36490</name>
</gene>
<dbReference type="AlphaFoldDB" id="A0A916Z5B2"/>
<evidence type="ECO:0000259" key="1">
    <source>
        <dbReference type="Pfam" id="PF18730"/>
    </source>
</evidence>
<proteinExistence type="predicted"/>
<comment type="caution">
    <text evidence="2">The sequence shown here is derived from an EMBL/GenBank/DDBJ whole genome shotgun (WGS) entry which is preliminary data.</text>
</comment>
<feature type="domain" description="Cthe-2314-like HEPN" evidence="1">
    <location>
        <begin position="51"/>
        <end position="228"/>
    </location>
</feature>
<organism evidence="2 3">
    <name type="scientific">Paenibacillus nasutitermitis</name>
    <dbReference type="NCBI Taxonomy" id="1652958"/>
    <lineage>
        <taxon>Bacteria</taxon>
        <taxon>Bacillati</taxon>
        <taxon>Bacillota</taxon>
        <taxon>Bacilli</taxon>
        <taxon>Bacillales</taxon>
        <taxon>Paenibacillaceae</taxon>
        <taxon>Paenibacillus</taxon>
    </lineage>
</organism>
<evidence type="ECO:0000313" key="3">
    <source>
        <dbReference type="Proteomes" id="UP000612456"/>
    </source>
</evidence>
<dbReference type="EMBL" id="BMHP01000002">
    <property type="protein sequence ID" value="GGD75254.1"/>
    <property type="molecule type" value="Genomic_DNA"/>
</dbReference>
<keyword evidence="3" id="KW-1185">Reference proteome</keyword>
<dbReference type="Pfam" id="PF18730">
    <property type="entry name" value="HEPN_Cthe2314"/>
    <property type="match status" value="1"/>
</dbReference>